<protein>
    <submittedName>
        <fullName evidence="1">Uncharacterized protein</fullName>
    </submittedName>
</protein>
<reference evidence="2" key="1">
    <citation type="submission" date="2023-07" db="EMBL/GenBank/DDBJ databases">
        <title>Description of three actinobacteria isolated from air of manufacturing shop in a pharmaceutical factory.</title>
        <authorList>
            <person name="Zhang D.-F."/>
        </authorList>
    </citation>
    <scope>NUCLEOTIDE SEQUENCE [LARGE SCALE GENOMIC DNA]</scope>
    <source>
        <strain evidence="2">CCTCC AB 207010</strain>
    </source>
</reference>
<evidence type="ECO:0000313" key="1">
    <source>
        <dbReference type="EMBL" id="MDR5713133.1"/>
    </source>
</evidence>
<evidence type="ECO:0000313" key="2">
    <source>
        <dbReference type="Proteomes" id="UP001260872"/>
    </source>
</evidence>
<dbReference type="RefSeq" id="WP_310538497.1">
    <property type="nucleotide sequence ID" value="NZ_JAVKGT010000077.1"/>
</dbReference>
<dbReference type="EMBL" id="JAVKGT010000077">
    <property type="protein sequence ID" value="MDR5713133.1"/>
    <property type="molecule type" value="Genomic_DNA"/>
</dbReference>
<keyword evidence="2" id="KW-1185">Reference proteome</keyword>
<feature type="non-terminal residue" evidence="1">
    <location>
        <position position="82"/>
    </location>
</feature>
<accession>A0ABU1FY94</accession>
<name>A0ABU1FY94_9MICC</name>
<sequence>MAAAAPAPRIILSDSAFQDRLVTTDQLAGDDEPERIEQAETVEVRTGESRLEHVEVFRVEGVGTSIIGRPRLLSSHRHAAAP</sequence>
<dbReference type="Proteomes" id="UP001260872">
    <property type="component" value="Unassembled WGS sequence"/>
</dbReference>
<proteinExistence type="predicted"/>
<comment type="caution">
    <text evidence="1">The sequence shown here is derived from an EMBL/GenBank/DDBJ whole genome shotgun (WGS) entry which is preliminary data.</text>
</comment>
<organism evidence="1 2">
    <name type="scientific">Nesterenkonia flava</name>
    <dbReference type="NCBI Taxonomy" id="469799"/>
    <lineage>
        <taxon>Bacteria</taxon>
        <taxon>Bacillati</taxon>
        <taxon>Actinomycetota</taxon>
        <taxon>Actinomycetes</taxon>
        <taxon>Micrococcales</taxon>
        <taxon>Micrococcaceae</taxon>
        <taxon>Nesterenkonia</taxon>
    </lineage>
</organism>
<gene>
    <name evidence="1" type="ORF">RH857_13505</name>
</gene>